<dbReference type="EMBL" id="CP014870">
    <property type="protein sequence ID" value="ANJ58461.1"/>
    <property type="molecule type" value="Genomic_DNA"/>
</dbReference>
<reference evidence="2 3" key="1">
    <citation type="journal article" date="2018" name="Syst. Appl. Microbiol.">
        <title>Pseudomonas silesiensis sp. nov. strain A3T isolated from a biological pesticide sewage treatment plant and analysis of the complete genome sequence.</title>
        <authorList>
            <person name="Kaminski M.A."/>
            <person name="Furmanczyk E.M."/>
            <person name="Sobczak A."/>
            <person name="Dziembowski A."/>
            <person name="Lipinski L."/>
        </authorList>
    </citation>
    <scope>NUCLEOTIDE SEQUENCE [LARGE SCALE GENOMIC DNA]</scope>
    <source>
        <strain evidence="2 3">A3</strain>
    </source>
</reference>
<keyword evidence="1" id="KW-0812">Transmembrane</keyword>
<dbReference type="Proteomes" id="UP000078354">
    <property type="component" value="Chromosome"/>
</dbReference>
<feature type="transmembrane region" description="Helical" evidence="1">
    <location>
        <begin position="41"/>
        <end position="61"/>
    </location>
</feature>
<keyword evidence="1" id="KW-0472">Membrane</keyword>
<evidence type="ECO:0000313" key="2">
    <source>
        <dbReference type="EMBL" id="ANJ58461.1"/>
    </source>
</evidence>
<gene>
    <name evidence="2" type="ORF">PMA3_26195</name>
</gene>
<accession>A0A191Z0J1</accession>
<dbReference type="AlphaFoldDB" id="A0A191Z0J1"/>
<keyword evidence="1" id="KW-1133">Transmembrane helix</keyword>
<proteinExistence type="predicted"/>
<organism evidence="2 3">
    <name type="scientific">Pseudomonas silesiensis</name>
    <dbReference type="NCBI Taxonomy" id="1853130"/>
    <lineage>
        <taxon>Bacteria</taxon>
        <taxon>Pseudomonadati</taxon>
        <taxon>Pseudomonadota</taxon>
        <taxon>Gammaproteobacteria</taxon>
        <taxon>Pseudomonadales</taxon>
        <taxon>Pseudomonadaceae</taxon>
        <taxon>Pseudomonas</taxon>
    </lineage>
</organism>
<name>A0A191Z0J1_9PSED</name>
<evidence type="ECO:0000256" key="1">
    <source>
        <dbReference type="SAM" id="Phobius"/>
    </source>
</evidence>
<protein>
    <submittedName>
        <fullName evidence="2">Uncharacterized protein</fullName>
    </submittedName>
</protein>
<evidence type="ECO:0000313" key="3">
    <source>
        <dbReference type="Proteomes" id="UP000078354"/>
    </source>
</evidence>
<keyword evidence="3" id="KW-1185">Reference proteome</keyword>
<sequence length="65" mass="7126">MKVQVIVTHLVAIQRLAASSHRVSEARATRTGTMNSSEFIWFLVGLMATWVAVVVMGRTVFGIHG</sequence>
<dbReference type="KEGG" id="psil:PMA3_26195"/>